<reference evidence="1 2" key="1">
    <citation type="journal article" date="2015" name="Genome Announc.">
        <title>Genome Sequence of Lactobacillus curieae CCTCC M 2011381T, a Novel Producer of Gamma-aminobutyric Acid.</title>
        <authorList>
            <person name="Wang Y."/>
            <person name="Wang Y."/>
            <person name="Lang C."/>
            <person name="Wei D."/>
            <person name="Xu P."/>
            <person name="Xie J."/>
        </authorList>
    </citation>
    <scope>NUCLEOTIDE SEQUENCE [LARGE SCALE GENOMIC DNA]</scope>
    <source>
        <strain evidence="1 2">CCTCC M 2011381</strain>
    </source>
</reference>
<proteinExistence type="predicted"/>
<protein>
    <submittedName>
        <fullName evidence="1">Uncharacterized protein</fullName>
    </submittedName>
</protein>
<keyword evidence="2" id="KW-1185">Reference proteome</keyword>
<accession>A0A1S6QK01</accession>
<dbReference type="KEGG" id="lcu:PL11_008330"/>
<dbReference type="RefSeq" id="WP_035167379.1">
    <property type="nucleotide sequence ID" value="NZ_CP018906.1"/>
</dbReference>
<sequence length="78" mass="9022">MDEIVFFNPGDSIGKFHDHNEAVKTAQIYKEKEEQNKNVLVVHGPDNETFDIFLEDDKISHDNENDTLTKPYKVSDKV</sequence>
<dbReference type="OrthoDB" id="2200000at2"/>
<dbReference type="EMBL" id="CP018906">
    <property type="protein sequence ID" value="AQW21919.1"/>
    <property type="molecule type" value="Genomic_DNA"/>
</dbReference>
<evidence type="ECO:0000313" key="2">
    <source>
        <dbReference type="Proteomes" id="UP000030361"/>
    </source>
</evidence>
<dbReference type="Proteomes" id="UP000030361">
    <property type="component" value="Chromosome"/>
</dbReference>
<dbReference type="AlphaFoldDB" id="A0A1S6QK01"/>
<organism evidence="1 2">
    <name type="scientific">Lentilactobacillus curieae</name>
    <dbReference type="NCBI Taxonomy" id="1138822"/>
    <lineage>
        <taxon>Bacteria</taxon>
        <taxon>Bacillati</taxon>
        <taxon>Bacillota</taxon>
        <taxon>Bacilli</taxon>
        <taxon>Lactobacillales</taxon>
        <taxon>Lactobacillaceae</taxon>
        <taxon>Lentilactobacillus</taxon>
    </lineage>
</organism>
<gene>
    <name evidence="1" type="ORF">PL11_008330</name>
</gene>
<dbReference type="eggNOG" id="ENOG502ZQHQ">
    <property type="taxonomic scope" value="Bacteria"/>
</dbReference>
<evidence type="ECO:0000313" key="1">
    <source>
        <dbReference type="EMBL" id="AQW21919.1"/>
    </source>
</evidence>
<name>A0A1S6QK01_9LACO</name>